<evidence type="ECO:0000313" key="2">
    <source>
        <dbReference type="EMBL" id="GJS79491.1"/>
    </source>
</evidence>
<dbReference type="Proteomes" id="UP001151760">
    <property type="component" value="Unassembled WGS sequence"/>
</dbReference>
<keyword evidence="3" id="KW-1185">Reference proteome</keyword>
<proteinExistence type="predicted"/>
<protein>
    <submittedName>
        <fullName evidence="2">Uncharacterized protein</fullName>
    </submittedName>
</protein>
<reference evidence="2" key="2">
    <citation type="submission" date="2022-01" db="EMBL/GenBank/DDBJ databases">
        <authorList>
            <person name="Yamashiro T."/>
            <person name="Shiraishi A."/>
            <person name="Satake H."/>
            <person name="Nakayama K."/>
        </authorList>
    </citation>
    <scope>NUCLEOTIDE SEQUENCE</scope>
</reference>
<feature type="compositionally biased region" description="Basic and acidic residues" evidence="1">
    <location>
        <begin position="36"/>
        <end position="54"/>
    </location>
</feature>
<sequence length="284" mass="30701">MGEASTAPTDSHSTPIITQPSSSQPQKKKSRRKQRKDNAPTEPTTKETTHEEHVYTPSCDLPPNSEDRMQLDELMSLCTNLQEKVLDLKKAKTAQALEIASLKKRRKSRTSGLRRLRKVGSSIRVESSNDASLGAQEDVSKQGRKIKDLDADAEVTLVTETQERNDEEMLFDVHGDLQGVEVVAEKVITEKEVSTADLVTTAGEGVSTANVEVTTAAASTITIDKMTLAHTLIEIKAAKPKVVTTAATIITTAAASTKPKAKGVVIQELSKTTTTKIVPISSKI</sequence>
<evidence type="ECO:0000256" key="1">
    <source>
        <dbReference type="SAM" id="MobiDB-lite"/>
    </source>
</evidence>
<feature type="compositionally biased region" description="Polar residues" evidence="1">
    <location>
        <begin position="1"/>
        <end position="18"/>
    </location>
</feature>
<comment type="caution">
    <text evidence="2">The sequence shown here is derived from an EMBL/GenBank/DDBJ whole genome shotgun (WGS) entry which is preliminary data.</text>
</comment>
<feature type="compositionally biased region" description="Basic residues" evidence="1">
    <location>
        <begin position="26"/>
        <end position="35"/>
    </location>
</feature>
<reference evidence="2" key="1">
    <citation type="journal article" date="2022" name="Int. J. Mol. Sci.">
        <title>Draft Genome of Tanacetum Coccineum: Genomic Comparison of Closely Related Tanacetum-Family Plants.</title>
        <authorList>
            <person name="Yamashiro T."/>
            <person name="Shiraishi A."/>
            <person name="Nakayama K."/>
            <person name="Satake H."/>
        </authorList>
    </citation>
    <scope>NUCLEOTIDE SEQUENCE</scope>
</reference>
<organism evidence="2 3">
    <name type="scientific">Tanacetum coccineum</name>
    <dbReference type="NCBI Taxonomy" id="301880"/>
    <lineage>
        <taxon>Eukaryota</taxon>
        <taxon>Viridiplantae</taxon>
        <taxon>Streptophyta</taxon>
        <taxon>Embryophyta</taxon>
        <taxon>Tracheophyta</taxon>
        <taxon>Spermatophyta</taxon>
        <taxon>Magnoliopsida</taxon>
        <taxon>eudicotyledons</taxon>
        <taxon>Gunneridae</taxon>
        <taxon>Pentapetalae</taxon>
        <taxon>asterids</taxon>
        <taxon>campanulids</taxon>
        <taxon>Asterales</taxon>
        <taxon>Asteraceae</taxon>
        <taxon>Asteroideae</taxon>
        <taxon>Anthemideae</taxon>
        <taxon>Anthemidinae</taxon>
        <taxon>Tanacetum</taxon>
    </lineage>
</organism>
<accession>A0ABQ4YPT9</accession>
<name>A0ABQ4YPT9_9ASTR</name>
<evidence type="ECO:0000313" key="3">
    <source>
        <dbReference type="Proteomes" id="UP001151760"/>
    </source>
</evidence>
<feature type="region of interest" description="Disordered" evidence="1">
    <location>
        <begin position="1"/>
        <end position="66"/>
    </location>
</feature>
<dbReference type="EMBL" id="BQNB010010601">
    <property type="protein sequence ID" value="GJS79491.1"/>
    <property type="molecule type" value="Genomic_DNA"/>
</dbReference>
<gene>
    <name evidence="2" type="ORF">Tco_0729372</name>
</gene>